<dbReference type="GO" id="GO:0004622">
    <property type="term" value="F:phosphatidylcholine lysophospholipase activity"/>
    <property type="evidence" value="ECO:0007669"/>
    <property type="project" value="UniProtKB-EC"/>
</dbReference>
<sequence>MTSFGGTSPPYQRTFTHVQHEICALVLYRASRCHDGPVDQEVCHVIPSNTTIYEFNPFKFGSWDPTTYGFVPLEYLGSNFSGGVLTGDEECVRGFDNVGFVMGTSSSLFNQVFLEVNSTFLPQPAKDLVNKILSPLTDDNNNDITEYQPNPFYGYHNSTSRVAQERSLTLFDGGEDLENIPFHPLIQPHRYVDVIFAIDSSADTQYHWPNGTSLVATYERSTLIQFDSSGNLGNGTSFPAVPDTDTMVNLGLNTHPTFFGCNSSNTTNITPLIVYIPNYPYVYPSNISTFDLSYNVSQSDGIVENGYNVATMGNGSANATWPTCVGCAIISRGLERTKTPVPEVCTLCFQHFCWDGSLDGTNASTPYEPPIQVGPTVKSGALRERYASPIVTAYLAVMILFMVS</sequence>
<dbReference type="PROSITE" id="PS51210">
    <property type="entry name" value="PLA2C"/>
    <property type="match status" value="1"/>
</dbReference>
<dbReference type="GO" id="GO:0004623">
    <property type="term" value="F:phospholipase A2 activity"/>
    <property type="evidence" value="ECO:0007669"/>
    <property type="project" value="TreeGrafter"/>
</dbReference>
<dbReference type="SMART" id="SM00022">
    <property type="entry name" value="PLAc"/>
    <property type="match status" value="1"/>
</dbReference>
<organism evidence="9 10">
    <name type="scientific">Cladonia borealis</name>
    <dbReference type="NCBI Taxonomy" id="184061"/>
    <lineage>
        <taxon>Eukaryota</taxon>
        <taxon>Fungi</taxon>
        <taxon>Dikarya</taxon>
        <taxon>Ascomycota</taxon>
        <taxon>Pezizomycotina</taxon>
        <taxon>Lecanoromycetes</taxon>
        <taxon>OSLEUM clade</taxon>
        <taxon>Lecanoromycetidae</taxon>
        <taxon>Lecanorales</taxon>
        <taxon>Lecanorineae</taxon>
        <taxon>Cladoniaceae</taxon>
        <taxon>Cladonia</taxon>
    </lineage>
</organism>
<dbReference type="InterPro" id="IPR002642">
    <property type="entry name" value="LysoPLipase_cat_dom"/>
</dbReference>
<comment type="similarity">
    <text evidence="1 7">Belongs to the lysophospholipase family.</text>
</comment>
<dbReference type="GO" id="GO:0005829">
    <property type="term" value="C:cytosol"/>
    <property type="evidence" value="ECO:0007669"/>
    <property type="project" value="TreeGrafter"/>
</dbReference>
<keyword evidence="4 6" id="KW-0443">Lipid metabolism</keyword>
<comment type="caution">
    <text evidence="9">The sequence shown here is derived from an EMBL/GenBank/DDBJ whole genome shotgun (WGS) entry which is preliminary data.</text>
</comment>
<comment type="catalytic activity">
    <reaction evidence="7">
        <text>a 1-acyl-sn-glycero-3-phosphocholine + H2O = sn-glycerol 3-phosphocholine + a fatty acid + H(+)</text>
        <dbReference type="Rhea" id="RHEA:15177"/>
        <dbReference type="ChEBI" id="CHEBI:15377"/>
        <dbReference type="ChEBI" id="CHEBI:15378"/>
        <dbReference type="ChEBI" id="CHEBI:16870"/>
        <dbReference type="ChEBI" id="CHEBI:28868"/>
        <dbReference type="ChEBI" id="CHEBI:58168"/>
        <dbReference type="EC" id="3.1.1.5"/>
    </reaction>
</comment>
<keyword evidence="3 6" id="KW-0442">Lipid degradation</keyword>
<evidence type="ECO:0000313" key="9">
    <source>
        <dbReference type="EMBL" id="KAK0516687.1"/>
    </source>
</evidence>
<dbReference type="PANTHER" id="PTHR10728:SF62">
    <property type="entry name" value="LYSOPHOSPHOLIPASE"/>
    <property type="match status" value="1"/>
</dbReference>
<dbReference type="AlphaFoldDB" id="A0AA39V5B0"/>
<feature type="domain" description="PLA2c" evidence="8">
    <location>
        <begin position="1"/>
        <end position="359"/>
    </location>
</feature>
<gene>
    <name evidence="9" type="ORF">JMJ35_001290</name>
</gene>
<keyword evidence="10" id="KW-1185">Reference proteome</keyword>
<evidence type="ECO:0000256" key="6">
    <source>
        <dbReference type="PROSITE-ProRule" id="PRU00555"/>
    </source>
</evidence>
<dbReference type="Pfam" id="PF01735">
    <property type="entry name" value="PLA2_B"/>
    <property type="match status" value="1"/>
</dbReference>
<evidence type="ECO:0000256" key="4">
    <source>
        <dbReference type="ARBA" id="ARBA00023098"/>
    </source>
</evidence>
<dbReference type="Proteomes" id="UP001166286">
    <property type="component" value="Unassembled WGS sequence"/>
</dbReference>
<dbReference type="SUPFAM" id="SSF52151">
    <property type="entry name" value="FabD/lysophospholipase-like"/>
    <property type="match status" value="1"/>
</dbReference>
<protein>
    <recommendedName>
        <fullName evidence="7">Lysophospholipase</fullName>
        <ecNumber evidence="7">3.1.1.5</ecNumber>
    </recommendedName>
</protein>
<dbReference type="GO" id="GO:0046475">
    <property type="term" value="P:glycerophospholipid catabolic process"/>
    <property type="evidence" value="ECO:0007669"/>
    <property type="project" value="TreeGrafter"/>
</dbReference>
<dbReference type="EMBL" id="JAFEKC020000002">
    <property type="protein sequence ID" value="KAK0516687.1"/>
    <property type="molecule type" value="Genomic_DNA"/>
</dbReference>
<evidence type="ECO:0000256" key="1">
    <source>
        <dbReference type="ARBA" id="ARBA00008780"/>
    </source>
</evidence>
<dbReference type="EC" id="3.1.1.5" evidence="7"/>
<evidence type="ECO:0000256" key="3">
    <source>
        <dbReference type="ARBA" id="ARBA00022963"/>
    </source>
</evidence>
<keyword evidence="5" id="KW-0325">Glycoprotein</keyword>
<proteinExistence type="inferred from homology"/>
<evidence type="ECO:0000313" key="10">
    <source>
        <dbReference type="Proteomes" id="UP001166286"/>
    </source>
</evidence>
<dbReference type="Gene3D" id="3.40.1090.10">
    <property type="entry name" value="Cytosolic phospholipase A2 catalytic domain"/>
    <property type="match status" value="1"/>
</dbReference>
<evidence type="ECO:0000256" key="5">
    <source>
        <dbReference type="ARBA" id="ARBA00023180"/>
    </source>
</evidence>
<dbReference type="GO" id="GO:0005783">
    <property type="term" value="C:endoplasmic reticulum"/>
    <property type="evidence" value="ECO:0007669"/>
    <property type="project" value="TreeGrafter"/>
</dbReference>
<reference evidence="9" key="1">
    <citation type="submission" date="2023-03" db="EMBL/GenBank/DDBJ databases">
        <title>Complete genome of Cladonia borealis.</title>
        <authorList>
            <person name="Park H."/>
        </authorList>
    </citation>
    <scope>NUCLEOTIDE SEQUENCE</scope>
    <source>
        <strain evidence="9">ANT050790</strain>
    </source>
</reference>
<dbReference type="InterPro" id="IPR016035">
    <property type="entry name" value="Acyl_Trfase/lysoPLipase"/>
</dbReference>
<evidence type="ECO:0000256" key="2">
    <source>
        <dbReference type="ARBA" id="ARBA00022801"/>
    </source>
</evidence>
<evidence type="ECO:0000259" key="8">
    <source>
        <dbReference type="PROSITE" id="PS51210"/>
    </source>
</evidence>
<dbReference type="PANTHER" id="PTHR10728">
    <property type="entry name" value="CYTOSOLIC PHOSPHOLIPASE A2"/>
    <property type="match status" value="1"/>
</dbReference>
<keyword evidence="2 6" id="KW-0378">Hydrolase</keyword>
<name>A0AA39V5B0_9LECA</name>
<evidence type="ECO:0000256" key="7">
    <source>
        <dbReference type="RuleBase" id="RU362103"/>
    </source>
</evidence>
<accession>A0AA39V5B0</accession>